<dbReference type="OrthoDB" id="9846879at2"/>
<sequence>MGKRKRKQPEELYAVEKDGELDLVVTDADDAETISGLKQELARLRYLAEHEDEYGEEQLIEMWQTEGDEYTVSQLTPVKRKKEDSEEESAAGDSDDEELDWIDKDYVDEQGNEYTGSELADCLVKNAEKLIDKLNEEVNEYGGF</sequence>
<feature type="region of interest" description="Disordered" evidence="1">
    <location>
        <begin position="74"/>
        <end position="100"/>
    </location>
</feature>
<accession>A0A2Z2KS00</accession>
<gene>
    <name evidence="2" type="ORF">B9T62_35975</name>
</gene>
<evidence type="ECO:0000256" key="1">
    <source>
        <dbReference type="SAM" id="MobiDB-lite"/>
    </source>
</evidence>
<name>A0A2Z2KS00_9BACL</name>
<dbReference type="Proteomes" id="UP000249890">
    <property type="component" value="Chromosome"/>
</dbReference>
<proteinExistence type="predicted"/>
<dbReference type="AlphaFoldDB" id="A0A2Z2KS00"/>
<organism evidence="2 3">
    <name type="scientific">Paenibacillus donghaensis</name>
    <dbReference type="NCBI Taxonomy" id="414771"/>
    <lineage>
        <taxon>Bacteria</taxon>
        <taxon>Bacillati</taxon>
        <taxon>Bacillota</taxon>
        <taxon>Bacilli</taxon>
        <taxon>Bacillales</taxon>
        <taxon>Paenibacillaceae</taxon>
        <taxon>Paenibacillus</taxon>
    </lineage>
</organism>
<dbReference type="EMBL" id="CP021780">
    <property type="protein sequence ID" value="ASA25659.1"/>
    <property type="molecule type" value="Genomic_DNA"/>
</dbReference>
<reference evidence="2 3" key="1">
    <citation type="submission" date="2017-06" db="EMBL/GenBank/DDBJ databases">
        <title>Complete genome sequence of Paenibacillus donghaensis KCTC 13049T isolated from East Sea sediment, South Korea.</title>
        <authorList>
            <person name="Jung B.K."/>
            <person name="Hong S.-J."/>
            <person name="Shin J.-H."/>
        </authorList>
    </citation>
    <scope>NUCLEOTIDE SEQUENCE [LARGE SCALE GENOMIC DNA]</scope>
    <source>
        <strain evidence="2 3">KCTC 13049</strain>
    </source>
</reference>
<feature type="compositionally biased region" description="Acidic residues" evidence="1">
    <location>
        <begin position="85"/>
        <end position="100"/>
    </location>
</feature>
<keyword evidence="3" id="KW-1185">Reference proteome</keyword>
<evidence type="ECO:0000313" key="3">
    <source>
        <dbReference type="Proteomes" id="UP000249890"/>
    </source>
</evidence>
<dbReference type="KEGG" id="pdh:B9T62_35975"/>
<protein>
    <submittedName>
        <fullName evidence="2">Uncharacterized protein</fullName>
    </submittedName>
</protein>
<dbReference type="RefSeq" id="WP_087919620.1">
    <property type="nucleotide sequence ID" value="NZ_CP021780.1"/>
</dbReference>
<evidence type="ECO:0000313" key="2">
    <source>
        <dbReference type="EMBL" id="ASA25659.1"/>
    </source>
</evidence>